<name>G0EYM0_CUPNN</name>
<keyword evidence="4" id="KW-0378">Hydrolase</keyword>
<dbReference type="InterPro" id="IPR037522">
    <property type="entry name" value="HD_GYP_dom"/>
</dbReference>
<keyword evidence="1" id="KW-1133">Transmembrane helix</keyword>
<dbReference type="InterPro" id="IPR029016">
    <property type="entry name" value="GAF-like_dom_sf"/>
</dbReference>
<dbReference type="HOGENOM" id="CLU_010403_1_0_4"/>
<evidence type="ECO:0000313" key="5">
    <source>
        <dbReference type="Proteomes" id="UP000006798"/>
    </source>
</evidence>
<dbReference type="AlphaFoldDB" id="G0EYM0"/>
<dbReference type="CDD" id="cd00077">
    <property type="entry name" value="HDc"/>
    <property type="match status" value="2"/>
</dbReference>
<dbReference type="InterPro" id="IPR003607">
    <property type="entry name" value="HD/PDEase_dom"/>
</dbReference>
<dbReference type="PANTHER" id="PTHR45228">
    <property type="entry name" value="CYCLIC DI-GMP PHOSPHODIESTERASE TM_0186-RELATED"/>
    <property type="match status" value="1"/>
</dbReference>
<dbReference type="Pfam" id="PF13487">
    <property type="entry name" value="HD_5"/>
    <property type="match status" value="1"/>
</dbReference>
<dbReference type="Gene3D" id="3.30.450.40">
    <property type="match status" value="1"/>
</dbReference>
<dbReference type="RefSeq" id="WP_013957034.1">
    <property type="nucleotide sequence ID" value="NC_015726.1"/>
</dbReference>
<evidence type="ECO:0000256" key="1">
    <source>
        <dbReference type="SAM" id="Phobius"/>
    </source>
</evidence>
<evidence type="ECO:0000313" key="4">
    <source>
        <dbReference type="EMBL" id="AEI77408.1"/>
    </source>
</evidence>
<evidence type="ECO:0000259" key="2">
    <source>
        <dbReference type="PROSITE" id="PS50885"/>
    </source>
</evidence>
<dbReference type="PROSITE" id="PS51832">
    <property type="entry name" value="HD_GYP"/>
    <property type="match status" value="1"/>
</dbReference>
<feature type="domain" description="HAMP" evidence="2">
    <location>
        <begin position="372"/>
        <end position="425"/>
    </location>
</feature>
<organism evidence="4 5">
    <name type="scientific">Cupriavidus necator (strain ATCC 43291 / DSM 13513 / CCUG 52238 / LMG 8453 / N-1)</name>
    <name type="common">Ralstonia eutropha</name>
    <dbReference type="NCBI Taxonomy" id="1042878"/>
    <lineage>
        <taxon>Bacteria</taxon>
        <taxon>Pseudomonadati</taxon>
        <taxon>Pseudomonadota</taxon>
        <taxon>Betaproteobacteria</taxon>
        <taxon>Burkholderiales</taxon>
        <taxon>Burkholderiaceae</taxon>
        <taxon>Cupriavidus</taxon>
    </lineage>
</organism>
<dbReference type="PROSITE" id="PS50885">
    <property type="entry name" value="HAMP"/>
    <property type="match status" value="1"/>
</dbReference>
<sequence length="979" mass="107496">MRLPRALPLHQYLWVLFGSLVFLVGALSCGINYLMTKAALEAATADTTRRISQQMLDEVDELLAPAQIAVKLVSHSSLAEARTLQARMARLGLVRDALENAPALQSLYIGYADGAFFYVRSLRQDSDRAIFKAPATAAYAVRSVERSGTAPTGQTSFFDADLAHLSTVDDTDFARRFDPRARAWYQAAMASEALVRTDPYLFFSDREAGSTFASRTPERRAVVGGDFRLDFLGQMLARKKATASTMLALLDSRGKVLGIDSRLPESSTAPDVAQADLHAAAGAYGIPILTALASAMSSSGGAPRRETLSVDGVTWYTTTDPIPAPKGKPLFLLSAVPEDELLADARYQAWIGIAVTVGIVLLCMPLLWLVSRRIARPLDVLSEGLEGIHHFDFHHPLSVQTQIREVNALSSATEQMRQTIRRFLIIVQAIAAEGRLEQLLPVLLKKTLNEAEGKAGIFYLADGDDLAVVAAQDCYGNDMAPGLSRLSLGQALPLIRTAASEGSPQSGCLTKDELQSAALGALSLGEVNHAVAMPLVNRQHELQGLILVLRETPMEAAQLAFVSTLASLYAGAIEVRELTNAQRELFNAFIRLLADAIDAKSPHTGGHCSRVPELARMLAQAACDAREGPFQSFSMSEAQWEALHVAAWLHDCGKVTTPEYIIDKATKLETLYDRLHEVRMRFEVLKREAEIRCLRGIAAGEDAADAISRRDTTLQELDDDFAFVAECNQGGESMDAGRKERLRRIAARTWTRTLDDRIGLSPDERARKAGIPAAALPAQEPLLADKPEHLVPRSVHDTIAAGNPWGFKRNTPAYLYHRGELHNLMVGRGTLCEEERFKIEDHIVQTQIMLSRLPFPKHLRQVPEIAGSHHEKMDGTGYPRQLRQEDMSPLARMLAVADIFEALTAADRPYKKAKTLSESVHIMSVAAAQHHIDPELFQLFLASGVYMQYAQRFMHADQIDEVDIARYGVRSTTRGSAET</sequence>
<proteinExistence type="predicted"/>
<feature type="transmembrane region" description="Helical" evidence="1">
    <location>
        <begin position="12"/>
        <end position="35"/>
    </location>
</feature>
<evidence type="ECO:0000259" key="3">
    <source>
        <dbReference type="PROSITE" id="PS51832"/>
    </source>
</evidence>
<dbReference type="SUPFAM" id="SSF55781">
    <property type="entry name" value="GAF domain-like"/>
    <property type="match status" value="1"/>
</dbReference>
<dbReference type="Gene3D" id="6.10.340.10">
    <property type="match status" value="1"/>
</dbReference>
<dbReference type="InterPro" id="IPR052020">
    <property type="entry name" value="Cyclic_di-GMP/3'3'-cGAMP_PDE"/>
</dbReference>
<dbReference type="Gene3D" id="3.30.450.20">
    <property type="entry name" value="PAS domain"/>
    <property type="match status" value="1"/>
</dbReference>
<feature type="transmembrane region" description="Helical" evidence="1">
    <location>
        <begin position="349"/>
        <end position="370"/>
    </location>
</feature>
<dbReference type="Proteomes" id="UP000006798">
    <property type="component" value="Chromosome 1"/>
</dbReference>
<dbReference type="GO" id="GO:0016020">
    <property type="term" value="C:membrane"/>
    <property type="evidence" value="ECO:0007669"/>
    <property type="project" value="InterPro"/>
</dbReference>
<dbReference type="PROSITE" id="PS51257">
    <property type="entry name" value="PROKAR_LIPOPROTEIN"/>
    <property type="match status" value="1"/>
</dbReference>
<accession>G0EYM0</accession>
<dbReference type="GO" id="GO:0008081">
    <property type="term" value="F:phosphoric diester hydrolase activity"/>
    <property type="evidence" value="ECO:0007669"/>
    <property type="project" value="UniProtKB-ARBA"/>
</dbReference>
<dbReference type="GeneID" id="34308489"/>
<dbReference type="KEGG" id="cnc:CNE_1c20710"/>
<gene>
    <name evidence="4" type="ordered locus">CNE_1c20710</name>
</gene>
<keyword evidence="1" id="KW-0472">Membrane</keyword>
<dbReference type="SMART" id="SM00471">
    <property type="entry name" value="HDc"/>
    <property type="match status" value="1"/>
</dbReference>
<keyword evidence="1" id="KW-0812">Transmembrane</keyword>
<protein>
    <submittedName>
        <fullName evidence="4">Metal dependent phosphohydrolase</fullName>
    </submittedName>
</protein>
<dbReference type="EMBL" id="CP002877">
    <property type="protein sequence ID" value="AEI77408.1"/>
    <property type="molecule type" value="Genomic_DNA"/>
</dbReference>
<reference evidence="4 5" key="1">
    <citation type="journal article" date="2011" name="J. Bacteriol.">
        <title>Complete genome sequence of the type strain Cupriavidus necator N-1.</title>
        <authorList>
            <person name="Poehlein A."/>
            <person name="Kusian B."/>
            <person name="Friedrich B."/>
            <person name="Daniel R."/>
            <person name="Bowien B."/>
        </authorList>
    </citation>
    <scope>NUCLEOTIDE SEQUENCE [LARGE SCALE GENOMIC DNA]</scope>
    <source>
        <strain evidence="5">ATCC 43291 / DSM 13513 / CCUG 52238 / LMG 8453 / N-1</strain>
    </source>
</reference>
<dbReference type="GO" id="GO:0007165">
    <property type="term" value="P:signal transduction"/>
    <property type="evidence" value="ECO:0007669"/>
    <property type="project" value="InterPro"/>
</dbReference>
<dbReference type="Gene3D" id="1.10.3210.10">
    <property type="entry name" value="Hypothetical protein af1432"/>
    <property type="match status" value="2"/>
</dbReference>
<dbReference type="InterPro" id="IPR003660">
    <property type="entry name" value="HAMP_dom"/>
</dbReference>
<dbReference type="SUPFAM" id="SSF109604">
    <property type="entry name" value="HD-domain/PDEase-like"/>
    <property type="match status" value="2"/>
</dbReference>
<dbReference type="PANTHER" id="PTHR45228:SF5">
    <property type="entry name" value="CYCLIC DI-GMP PHOSPHODIESTERASE VC_1348-RELATED"/>
    <property type="match status" value="1"/>
</dbReference>
<feature type="domain" description="HD-GYP" evidence="3">
    <location>
        <begin position="747"/>
        <end position="956"/>
    </location>
</feature>